<dbReference type="Proteomes" id="UP000864422">
    <property type="component" value="Unassembled WGS sequence"/>
</dbReference>
<evidence type="ECO:0000313" key="4">
    <source>
        <dbReference type="EMBL" id="RWT25637.1"/>
    </source>
</evidence>
<reference evidence="2" key="4">
    <citation type="submission" date="2020-11" db="EMBL/GenBank/DDBJ databases">
        <authorList>
            <consortium name="NCBI Pathogen Detection Project"/>
        </authorList>
    </citation>
    <scope>NUCLEOTIDE SEQUENCE</scope>
    <source>
        <strain evidence="2">MISC063</strain>
    </source>
</reference>
<reference evidence="4 7" key="3">
    <citation type="submission" date="2018-06" db="EMBL/GenBank/DDBJ databases">
        <title>Carbapenemase-producing Enterobacteriaceae present in wastewater treatment plant effluent and nearby surface waters in the US.</title>
        <authorList>
            <person name="Mathys D.A."/>
            <person name="Mollenkopf D.F."/>
            <person name="Feicht S.M."/>
            <person name="Adams R.J."/>
            <person name="Albers A.L."/>
            <person name="Stuever D.M."/>
            <person name="Daniels J.B."/>
            <person name="Wittum T.E."/>
        </authorList>
    </citation>
    <scope>NUCLEOTIDE SEQUENCE [LARGE SCALE GENOMIC DNA]</scope>
    <source>
        <strain evidence="4 7">GEO_47_Down_B</strain>
    </source>
</reference>
<dbReference type="RefSeq" id="WP_032686697.1">
    <property type="nucleotide sequence ID" value="NZ_ABZSJN020000008.1"/>
</dbReference>
<dbReference type="Proteomes" id="UP000288843">
    <property type="component" value="Unassembled WGS sequence"/>
</dbReference>
<evidence type="ECO:0000313" key="6">
    <source>
        <dbReference type="Proteomes" id="UP000078124"/>
    </source>
</evidence>
<sequence>MQNALVFRKGYLLLILLAVVVIGVYKVLHYSPLEQEIIKKVKINNLATLYITEASTGATSGFSYRFYLYDASKDDKAFMASLEDGNEPFMNTTDKGALTKAENDALYLSVKGTIYTFNSPATYLAGGSIYSVPVYLTSSPF</sequence>
<reference evidence="3 8" key="5">
    <citation type="submission" date="2023-12" db="EMBL/GenBank/DDBJ databases">
        <title>N/s.</title>
        <authorList>
            <person name="Dale J."/>
        </authorList>
    </citation>
    <scope>NUCLEOTIDE SEQUENCE [LARGE SCALE GENOMIC DNA]</scope>
    <source>
        <strain evidence="3 8">2023EL-01226</strain>
    </source>
</reference>
<dbReference type="EMBL" id="DACSEA010000009">
    <property type="protein sequence ID" value="HAT1606381.1"/>
    <property type="molecule type" value="Genomic_DNA"/>
</dbReference>
<reference evidence="2" key="2">
    <citation type="journal article" date="2018" name="Genome Biol.">
        <title>SKESA: strategic k-mer extension for scrupulous assemblies.</title>
        <authorList>
            <person name="Souvorov A."/>
            <person name="Agarwala R."/>
            <person name="Lipman D.J."/>
        </authorList>
    </citation>
    <scope>NUCLEOTIDE SEQUENCE</scope>
    <source>
        <strain evidence="2">MISC063</strain>
    </source>
</reference>
<keyword evidence="1" id="KW-0812">Transmembrane</keyword>
<evidence type="ECO:0000313" key="3">
    <source>
        <dbReference type="EMBL" id="MDZ7467558.1"/>
    </source>
</evidence>
<keyword evidence="1" id="KW-1133">Transmembrane helix</keyword>
<gene>
    <name evidence="4" type="ORF">DN603_02280</name>
    <name evidence="2" type="ORF">I8Y23_002700</name>
    <name evidence="5" type="ORF">SAMEA2273876_02054</name>
    <name evidence="3" type="ORF">U5E74_18150</name>
</gene>
<comment type="caution">
    <text evidence="4">The sequence shown here is derived from an EMBL/GenBank/DDBJ whole genome shotgun (WGS) entry which is preliminary data.</text>
</comment>
<name>A0A443VTC1_RAOPL</name>
<proteinExistence type="predicted"/>
<protein>
    <submittedName>
        <fullName evidence="4">Uncharacterized protein</fullName>
    </submittedName>
</protein>
<keyword evidence="1" id="KW-0472">Membrane</keyword>
<dbReference type="AlphaFoldDB" id="A0A443VTC1"/>
<dbReference type="EMBL" id="QKOX01000002">
    <property type="protein sequence ID" value="RWT25637.1"/>
    <property type="molecule type" value="Genomic_DNA"/>
</dbReference>
<evidence type="ECO:0000256" key="1">
    <source>
        <dbReference type="SAM" id="Phobius"/>
    </source>
</evidence>
<evidence type="ECO:0000313" key="7">
    <source>
        <dbReference type="Proteomes" id="UP000288843"/>
    </source>
</evidence>
<evidence type="ECO:0000313" key="8">
    <source>
        <dbReference type="Proteomes" id="UP001293169"/>
    </source>
</evidence>
<evidence type="ECO:0000313" key="2">
    <source>
        <dbReference type="EMBL" id="HAT1606381.1"/>
    </source>
</evidence>
<dbReference type="EMBL" id="FLAC01000006">
    <property type="protein sequence ID" value="SBL92135.1"/>
    <property type="molecule type" value="Genomic_DNA"/>
</dbReference>
<dbReference type="EMBL" id="JAXUDK010000012">
    <property type="protein sequence ID" value="MDZ7467558.1"/>
    <property type="molecule type" value="Genomic_DNA"/>
</dbReference>
<dbReference type="Proteomes" id="UP001293169">
    <property type="component" value="Unassembled WGS sequence"/>
</dbReference>
<reference evidence="5 6" key="1">
    <citation type="submission" date="2016-05" db="EMBL/GenBank/DDBJ databases">
        <authorList>
            <consortium name="Pathogen Informatics"/>
        </authorList>
    </citation>
    <scope>NUCLEOTIDE SEQUENCE [LARGE SCALE GENOMIC DNA]</scope>
    <source>
        <strain evidence="5 6">2880STDY5682802</strain>
    </source>
</reference>
<feature type="transmembrane region" description="Helical" evidence="1">
    <location>
        <begin position="12"/>
        <end position="30"/>
    </location>
</feature>
<dbReference type="Proteomes" id="UP000078124">
    <property type="component" value="Unassembled WGS sequence"/>
</dbReference>
<keyword evidence="8" id="KW-1185">Reference proteome</keyword>
<evidence type="ECO:0000313" key="5">
    <source>
        <dbReference type="EMBL" id="SBL92135.1"/>
    </source>
</evidence>
<organism evidence="4 7">
    <name type="scientific">Raoultella planticola</name>
    <name type="common">Klebsiella planticola</name>
    <dbReference type="NCBI Taxonomy" id="575"/>
    <lineage>
        <taxon>Bacteria</taxon>
        <taxon>Pseudomonadati</taxon>
        <taxon>Pseudomonadota</taxon>
        <taxon>Gammaproteobacteria</taxon>
        <taxon>Enterobacterales</taxon>
        <taxon>Enterobacteriaceae</taxon>
        <taxon>Klebsiella/Raoultella group</taxon>
        <taxon>Raoultella</taxon>
    </lineage>
</organism>
<accession>A0A443VTC1</accession>